<comment type="caution">
    <text evidence="4">The sequence shown here is derived from an EMBL/GenBank/DDBJ whole genome shotgun (WGS) entry which is preliminary data.</text>
</comment>
<dbReference type="PANTHER" id="PTHR44591:SF25">
    <property type="entry name" value="CHEMOTAXIS TWO-COMPONENT RESPONSE REGULATOR"/>
    <property type="match status" value="1"/>
</dbReference>
<sequence>MSSSTTSSTNLSARVAIVDDHDAVRGAVSSLLRSSGYTVTEFDSAESLLAAGAQHDYNCIISDLQMPGMSGLELLEHLRRNGCGVPLIMLTAFPEPAVRQRAQQGGAAAFLSKPFQCDELMHWVALCVAESNPSSAPSTI</sequence>
<feature type="modified residue" description="4-aspartylphosphate" evidence="2">
    <location>
        <position position="63"/>
    </location>
</feature>
<dbReference type="GO" id="GO:0000160">
    <property type="term" value="P:phosphorelay signal transduction system"/>
    <property type="evidence" value="ECO:0007669"/>
    <property type="project" value="InterPro"/>
</dbReference>
<dbReference type="InterPro" id="IPR050595">
    <property type="entry name" value="Bact_response_regulator"/>
</dbReference>
<evidence type="ECO:0000256" key="2">
    <source>
        <dbReference type="PROSITE-ProRule" id="PRU00169"/>
    </source>
</evidence>
<dbReference type="SMART" id="SM00448">
    <property type="entry name" value="REC"/>
    <property type="match status" value="1"/>
</dbReference>
<dbReference type="CDD" id="cd00156">
    <property type="entry name" value="REC"/>
    <property type="match status" value="1"/>
</dbReference>
<keyword evidence="1 2" id="KW-0597">Phosphoprotein</keyword>
<dbReference type="Proteomes" id="UP000450676">
    <property type="component" value="Unassembled WGS sequence"/>
</dbReference>
<evidence type="ECO:0000313" key="5">
    <source>
        <dbReference type="Proteomes" id="UP000450676"/>
    </source>
</evidence>
<dbReference type="RefSeq" id="WP_161070546.1">
    <property type="nucleotide sequence ID" value="NZ_CP086370.1"/>
</dbReference>
<protein>
    <submittedName>
        <fullName evidence="4">Response regulator</fullName>
    </submittedName>
</protein>
<dbReference type="InterPro" id="IPR011006">
    <property type="entry name" value="CheY-like_superfamily"/>
</dbReference>
<accession>A0A7X4H8G0</accession>
<name>A0A7X4H8G0_9BURK</name>
<evidence type="ECO:0000313" key="4">
    <source>
        <dbReference type="EMBL" id="MYN06154.1"/>
    </source>
</evidence>
<evidence type="ECO:0000259" key="3">
    <source>
        <dbReference type="PROSITE" id="PS50110"/>
    </source>
</evidence>
<dbReference type="PROSITE" id="PS50110">
    <property type="entry name" value="RESPONSE_REGULATORY"/>
    <property type="match status" value="1"/>
</dbReference>
<keyword evidence="5" id="KW-1185">Reference proteome</keyword>
<reference evidence="4 5" key="1">
    <citation type="submission" date="2019-12" db="EMBL/GenBank/DDBJ databases">
        <title>Novel species isolated from a subtropical stream in China.</title>
        <authorList>
            <person name="Lu H."/>
        </authorList>
    </citation>
    <scope>NUCLEOTIDE SEQUENCE [LARGE SCALE GENOMIC DNA]</scope>
    <source>
        <strain evidence="4 5">FT127W</strain>
    </source>
</reference>
<proteinExistence type="predicted"/>
<dbReference type="AlphaFoldDB" id="A0A7X4H8G0"/>
<feature type="domain" description="Response regulatory" evidence="3">
    <location>
        <begin position="14"/>
        <end position="128"/>
    </location>
</feature>
<gene>
    <name evidence="4" type="ORF">GTP77_02260</name>
</gene>
<dbReference type="Pfam" id="PF00072">
    <property type="entry name" value="Response_reg"/>
    <property type="match status" value="1"/>
</dbReference>
<organism evidence="4 5">
    <name type="scientific">Pseudoduganella aquatica</name>
    <dbReference type="NCBI Taxonomy" id="2660641"/>
    <lineage>
        <taxon>Bacteria</taxon>
        <taxon>Pseudomonadati</taxon>
        <taxon>Pseudomonadota</taxon>
        <taxon>Betaproteobacteria</taxon>
        <taxon>Burkholderiales</taxon>
        <taxon>Oxalobacteraceae</taxon>
        <taxon>Telluria group</taxon>
        <taxon>Pseudoduganella</taxon>
    </lineage>
</organism>
<dbReference type="SUPFAM" id="SSF52172">
    <property type="entry name" value="CheY-like"/>
    <property type="match status" value="1"/>
</dbReference>
<dbReference type="PANTHER" id="PTHR44591">
    <property type="entry name" value="STRESS RESPONSE REGULATOR PROTEIN 1"/>
    <property type="match status" value="1"/>
</dbReference>
<dbReference type="EMBL" id="WWCU01000002">
    <property type="protein sequence ID" value="MYN06154.1"/>
    <property type="molecule type" value="Genomic_DNA"/>
</dbReference>
<evidence type="ECO:0000256" key="1">
    <source>
        <dbReference type="ARBA" id="ARBA00022553"/>
    </source>
</evidence>
<dbReference type="InterPro" id="IPR001789">
    <property type="entry name" value="Sig_transdc_resp-reg_receiver"/>
</dbReference>
<dbReference type="Gene3D" id="3.40.50.2300">
    <property type="match status" value="1"/>
</dbReference>